<evidence type="ECO:0000313" key="4">
    <source>
        <dbReference type="EMBL" id="KAJ3256539.1"/>
    </source>
</evidence>
<dbReference type="PROSITE" id="PS50250">
    <property type="entry name" value="PCI"/>
    <property type="match status" value="1"/>
</dbReference>
<dbReference type="InterPro" id="IPR036388">
    <property type="entry name" value="WH-like_DNA-bd_sf"/>
</dbReference>
<sequence>MTRWCLPAIYTVNRELYDSSWRAELKGANVMEEHTRTMNKAFSICATDRFSSLEDSRKWGVYYIVNLLFKTYFKISSINLCANIIKSLGAADLPPLEKYPKSDQATFKYYTGILAFYDEKYSLSAIDLNELEIYIPFISAIKAGNLKEFDSLLKKSLKKLVDLNVFLVVERCRLLVVRQLFRKIWLIMDKSNRLTVDALSHGISTAMERPVDEDEVFCYIVNLIDMGLMKGYVSFEKKTVVLSNKDPFPLPVKLE</sequence>
<dbReference type="GO" id="GO:0000973">
    <property type="term" value="P:post-transcriptional tethering of RNA polymerase II gene DNA at nuclear periphery"/>
    <property type="evidence" value="ECO:0007669"/>
    <property type="project" value="TreeGrafter"/>
</dbReference>
<evidence type="ECO:0000313" key="5">
    <source>
        <dbReference type="Proteomes" id="UP001210925"/>
    </source>
</evidence>
<dbReference type="SMART" id="SM00753">
    <property type="entry name" value="PAM"/>
    <property type="match status" value="1"/>
</dbReference>
<dbReference type="EMBL" id="JADGKB010000100">
    <property type="protein sequence ID" value="KAJ3253795.1"/>
    <property type="molecule type" value="Genomic_DNA"/>
</dbReference>
<dbReference type="InterPro" id="IPR000717">
    <property type="entry name" value="PCI_dom"/>
</dbReference>
<comment type="similarity">
    <text evidence="1">Belongs to the CSN12 family.</text>
</comment>
<dbReference type="Proteomes" id="UP001210925">
    <property type="component" value="Unassembled WGS sequence"/>
</dbReference>
<comment type="caution">
    <text evidence="3">The sequence shown here is derived from an EMBL/GenBank/DDBJ whole genome shotgun (WGS) entry which is preliminary data.</text>
</comment>
<name>A0AAD5Y190_9FUNG</name>
<evidence type="ECO:0000313" key="3">
    <source>
        <dbReference type="EMBL" id="KAJ3253795.1"/>
    </source>
</evidence>
<evidence type="ECO:0000259" key="2">
    <source>
        <dbReference type="PROSITE" id="PS50250"/>
    </source>
</evidence>
<evidence type="ECO:0000256" key="1">
    <source>
        <dbReference type="ARBA" id="ARBA00025771"/>
    </source>
</evidence>
<accession>A0AAD5Y190</accession>
<dbReference type="GO" id="GO:0070390">
    <property type="term" value="C:transcription export complex 2"/>
    <property type="evidence" value="ECO:0007669"/>
    <property type="project" value="TreeGrafter"/>
</dbReference>
<dbReference type="GO" id="GO:0006368">
    <property type="term" value="P:transcription elongation by RNA polymerase II"/>
    <property type="evidence" value="ECO:0007669"/>
    <property type="project" value="TreeGrafter"/>
</dbReference>
<reference evidence="3" key="1">
    <citation type="submission" date="2020-05" db="EMBL/GenBank/DDBJ databases">
        <title>Phylogenomic resolution of chytrid fungi.</title>
        <authorList>
            <person name="Stajich J.E."/>
            <person name="Amses K."/>
            <person name="Simmons R."/>
            <person name="Seto K."/>
            <person name="Myers J."/>
            <person name="Bonds A."/>
            <person name="Quandt C.A."/>
            <person name="Barry K."/>
            <person name="Liu P."/>
            <person name="Grigoriev I."/>
            <person name="Longcore J.E."/>
            <person name="James T.Y."/>
        </authorList>
    </citation>
    <scope>NUCLEOTIDE SEQUENCE</scope>
    <source>
        <strain evidence="3">PLAUS21</strain>
    </source>
</reference>
<dbReference type="Pfam" id="PF01399">
    <property type="entry name" value="PCI"/>
    <property type="match status" value="1"/>
</dbReference>
<dbReference type="InterPro" id="IPR045114">
    <property type="entry name" value="Csn12-like"/>
</dbReference>
<organism evidence="3 5">
    <name type="scientific">Boothiomyces macroporosus</name>
    <dbReference type="NCBI Taxonomy" id="261099"/>
    <lineage>
        <taxon>Eukaryota</taxon>
        <taxon>Fungi</taxon>
        <taxon>Fungi incertae sedis</taxon>
        <taxon>Chytridiomycota</taxon>
        <taxon>Chytridiomycota incertae sedis</taxon>
        <taxon>Chytridiomycetes</taxon>
        <taxon>Rhizophydiales</taxon>
        <taxon>Terramycetaceae</taxon>
        <taxon>Boothiomyces</taxon>
    </lineage>
</organism>
<dbReference type="GO" id="GO:0016973">
    <property type="term" value="P:poly(A)+ mRNA export from nucleus"/>
    <property type="evidence" value="ECO:0007669"/>
    <property type="project" value="TreeGrafter"/>
</dbReference>
<dbReference type="PANTHER" id="PTHR12732">
    <property type="entry name" value="UNCHARACTERIZED PROTEASOME COMPONENT REGION PCI-CONTAINING"/>
    <property type="match status" value="1"/>
</dbReference>
<feature type="domain" description="PCI" evidence="2">
    <location>
        <begin position="69"/>
        <end position="247"/>
    </location>
</feature>
<protein>
    <submittedName>
        <fullName evidence="3">COP9 signalosome (CSN) subunit</fullName>
    </submittedName>
</protein>
<dbReference type="GO" id="GO:0003690">
    <property type="term" value="F:double-stranded DNA binding"/>
    <property type="evidence" value="ECO:0007669"/>
    <property type="project" value="InterPro"/>
</dbReference>
<dbReference type="AlphaFoldDB" id="A0AAD5Y190"/>
<dbReference type="EMBL" id="JADGKB010000049">
    <property type="protein sequence ID" value="KAJ3256539.1"/>
    <property type="molecule type" value="Genomic_DNA"/>
</dbReference>
<gene>
    <name evidence="3" type="primary">CSN12_1</name>
    <name evidence="4" type="synonym">CSN12_2</name>
    <name evidence="3" type="ORF">HK103_000319</name>
    <name evidence="4" type="ORF">HK103_005282</name>
</gene>
<dbReference type="GO" id="GO:0003723">
    <property type="term" value="F:RNA binding"/>
    <property type="evidence" value="ECO:0007669"/>
    <property type="project" value="InterPro"/>
</dbReference>
<proteinExistence type="inferred from homology"/>
<dbReference type="Gene3D" id="1.10.10.10">
    <property type="entry name" value="Winged helix-like DNA-binding domain superfamily/Winged helix DNA-binding domain"/>
    <property type="match status" value="1"/>
</dbReference>
<dbReference type="PANTHER" id="PTHR12732:SF0">
    <property type="entry name" value="PCI DOMAIN-CONTAINING PROTEIN 2"/>
    <property type="match status" value="1"/>
</dbReference>
<keyword evidence="5" id="KW-1185">Reference proteome</keyword>